<dbReference type="InterPro" id="IPR001126">
    <property type="entry name" value="UmuC"/>
</dbReference>
<dbReference type="GO" id="GO:0016740">
    <property type="term" value="F:transferase activity"/>
    <property type="evidence" value="ECO:0007669"/>
    <property type="project" value="UniProtKB-KW"/>
</dbReference>
<dbReference type="InterPro" id="IPR043502">
    <property type="entry name" value="DNA/RNA_pol_sf"/>
</dbReference>
<dbReference type="GO" id="GO:0006281">
    <property type="term" value="P:DNA repair"/>
    <property type="evidence" value="ECO:0007669"/>
    <property type="project" value="InterPro"/>
</dbReference>
<keyword evidence="3" id="KW-0808">Transferase</keyword>
<sequence length="465" mass="52849">MWIYLYFPMLQLEGISKQTAATDFIAPMVIIDGRKNQVVQLNSVAQHKGIKAGMGLGTACALCMQLHVLAYDSQFERQQLLEIAEALYQVSADLVIDAPNGIALKVDTMLSLYHDLSSYWLAVTEQLRQIEVSYHYGVGASTLMAKLLARIHSDKLELTPFQAQQELSKITLQQTMLADKVIDKLMRTGVKTVAQLEQFTLSELAKRFDTELVHYVGCLFGRLKETPTFYQPPEIFELTAPLLYEVEVVAWLDKPIEYLLSRLSLFLQQRTLVTRTLYFKLALRDRDALEITLHSSEPEYRASSWKRLLALKLESVTLEAPVQSVSLKADALETQQAIMQDLFSGQHSAMSEQGLLSILCAKLGEQAVQHLQLTGDPRPEKASTYSRTPCQRNIRSTLRPTILLPEPQPLCEKVSVISGPERIASGWWDGEPIQRDYFIVQNKQAQRLWVFREQKNQWYIHGVFS</sequence>
<feature type="domain" description="UmuC" evidence="2">
    <location>
        <begin position="26"/>
        <end position="149"/>
    </location>
</feature>
<dbReference type="InterPro" id="IPR050356">
    <property type="entry name" value="SulA_CellDiv_inhibitor"/>
</dbReference>
<dbReference type="OrthoDB" id="5298951at2"/>
<evidence type="ECO:0000313" key="3">
    <source>
        <dbReference type="EMBL" id="PCK32567.1"/>
    </source>
</evidence>
<dbReference type="PANTHER" id="PTHR35369">
    <property type="entry name" value="BLR3025 PROTEIN-RELATED"/>
    <property type="match status" value="1"/>
</dbReference>
<dbReference type="EMBL" id="NKHF01000028">
    <property type="protein sequence ID" value="PCK32567.1"/>
    <property type="molecule type" value="Genomic_DNA"/>
</dbReference>
<dbReference type="PANTHER" id="PTHR35369:SF2">
    <property type="entry name" value="BLR3025 PROTEIN"/>
    <property type="match status" value="1"/>
</dbReference>
<evidence type="ECO:0000256" key="1">
    <source>
        <dbReference type="ARBA" id="ARBA00022763"/>
    </source>
</evidence>
<reference evidence="4" key="1">
    <citation type="journal article" date="2019" name="Genome Announc.">
        <title>Draft Genome Sequence of Pseudoalteromonas piscicida Strain 36Y ROTHPW, an Hypersaline Seawater Isolate from the South Coast of Sonora, Mexico.</title>
        <authorList>
            <person name="Sanchez-Diaz R."/>
            <person name="Molina-Garza Z.J."/>
            <person name="Cruz-Suarez L.E."/>
            <person name="Selvin J."/>
            <person name="Kiran G.S."/>
            <person name="Ibarra-Gamez J.C."/>
            <person name="Gomez-Gil B."/>
            <person name="Galaviz-Silva L."/>
        </authorList>
    </citation>
    <scope>NUCLEOTIDE SEQUENCE [LARGE SCALE GENOMIC DNA]</scope>
    <source>
        <strain evidence="4">36Y_RITHPW</strain>
    </source>
</reference>
<keyword evidence="1" id="KW-0227">DNA damage</keyword>
<dbReference type="Proteomes" id="UP000228621">
    <property type="component" value="Unassembled WGS sequence"/>
</dbReference>
<keyword evidence="4" id="KW-1185">Reference proteome</keyword>
<organism evidence="3 4">
    <name type="scientific">Pseudoalteromonas piscicida</name>
    <dbReference type="NCBI Taxonomy" id="43662"/>
    <lineage>
        <taxon>Bacteria</taxon>
        <taxon>Pseudomonadati</taxon>
        <taxon>Pseudomonadota</taxon>
        <taxon>Gammaproteobacteria</taxon>
        <taxon>Alteromonadales</taxon>
        <taxon>Pseudoalteromonadaceae</taxon>
        <taxon>Pseudoalteromonas</taxon>
    </lineage>
</organism>
<protein>
    <submittedName>
        <fullName evidence="3">Nucleotidyltransferase</fullName>
    </submittedName>
</protein>
<dbReference type="RefSeq" id="WP_099641346.1">
    <property type="nucleotide sequence ID" value="NZ_NKHF01000028.1"/>
</dbReference>
<dbReference type="AlphaFoldDB" id="A0A2A5JT62"/>
<dbReference type="CDD" id="cd03468">
    <property type="entry name" value="PolY_like"/>
    <property type="match status" value="1"/>
</dbReference>
<accession>A0A2A5JT62</accession>
<gene>
    <name evidence="3" type="ORF">CEX98_06765</name>
</gene>
<evidence type="ECO:0000313" key="4">
    <source>
        <dbReference type="Proteomes" id="UP000228621"/>
    </source>
</evidence>
<dbReference type="Pfam" id="PF00817">
    <property type="entry name" value="IMS"/>
    <property type="match status" value="1"/>
</dbReference>
<dbReference type="SUPFAM" id="SSF56672">
    <property type="entry name" value="DNA/RNA polymerases"/>
    <property type="match status" value="1"/>
</dbReference>
<name>A0A2A5JT62_PSEO7</name>
<evidence type="ECO:0000259" key="2">
    <source>
        <dbReference type="Pfam" id="PF00817"/>
    </source>
</evidence>
<comment type="caution">
    <text evidence="3">The sequence shown here is derived from an EMBL/GenBank/DDBJ whole genome shotgun (WGS) entry which is preliminary data.</text>
</comment>
<proteinExistence type="predicted"/>